<accession>A0A1I7ZM43</accession>
<sequence length="723" mass="83238">MDTVPNGFVASVMRVILSSPLFGEFNECALLGANYGTIATQFADRALGCIVDIPGICNMNSRSKNGNVTPFFWNVARKTDAGIGPFSPVDIFNFSVVVEDQLFETLENPNKGISLRRFRTMMQSSRFFPCRQLYLCGLYSDTLHRQLDSFFSSPTSASFFTSVTLRCQEVASFKKLFIMIADKKMLKFLDLNMPQAPNKAPMWLQDNLMRIFFQPQFGYMTLTLERDGTCRWIEAFVDSLVVRWMGTPESFPKTSKTIRFPYGASLTSPDLLSKYDFHKVKRPGRLVSRRFDCAHPTDMERRMIARVYANADDCRKFTNTTDNDVQQDSNDYWFCLWAKQVMLTFAHNDGDMALSLANLNCSPRTVKQERYPLIVLYMVLMFALNNEVSLWTGCRKDKRSMYKGKQRKIVELKYDEFNECALLGANYGTIAKETAGRTLGCTIHVPGILGEDPLPESGEVTNAPFLWTYINRTDLEISSFSSVDLFCFTVVADELHLEASKDPKKGLSLQRFRSLMDSCRFAAFRQLLVWSVRYDTLHRQLNSLFSAPGLASFFNAVVIQYQESESFKKLFLMFAKAMKLKVLHLTMPDFVYTVMNDPDWLQDALTWIFYQPQFYCLTFALPVNRSCSWIDKFVDRLVVRWLKTPSQFPRSTKLITYPYQAPSVLRDLLFDCAHPTEVERRLIAKVDSNAKDSNDYRFCMKARWMVLTIANVLRGQWNRNDIL</sequence>
<keyword evidence="1" id="KW-1185">Reference proteome</keyword>
<proteinExistence type="predicted"/>
<dbReference type="AlphaFoldDB" id="A0A1I7ZM43"/>
<reference evidence="2" key="1">
    <citation type="submission" date="2016-11" db="UniProtKB">
        <authorList>
            <consortium name="WormBaseParasite"/>
        </authorList>
    </citation>
    <scope>IDENTIFICATION</scope>
</reference>
<name>A0A1I7ZM43_9BILA</name>
<organism evidence="1 2">
    <name type="scientific">Steinernema glaseri</name>
    <dbReference type="NCBI Taxonomy" id="37863"/>
    <lineage>
        <taxon>Eukaryota</taxon>
        <taxon>Metazoa</taxon>
        <taxon>Ecdysozoa</taxon>
        <taxon>Nematoda</taxon>
        <taxon>Chromadorea</taxon>
        <taxon>Rhabditida</taxon>
        <taxon>Tylenchina</taxon>
        <taxon>Panagrolaimomorpha</taxon>
        <taxon>Strongyloidoidea</taxon>
        <taxon>Steinernematidae</taxon>
        <taxon>Steinernema</taxon>
    </lineage>
</organism>
<evidence type="ECO:0000313" key="1">
    <source>
        <dbReference type="Proteomes" id="UP000095287"/>
    </source>
</evidence>
<evidence type="ECO:0000313" key="2">
    <source>
        <dbReference type="WBParaSite" id="L893_g27790.t1"/>
    </source>
</evidence>
<dbReference type="Proteomes" id="UP000095287">
    <property type="component" value="Unplaced"/>
</dbReference>
<protein>
    <submittedName>
        <fullName evidence="2">Pkinase_fungal domain-containing protein</fullName>
    </submittedName>
</protein>
<dbReference type="WBParaSite" id="L893_g27790.t1">
    <property type="protein sequence ID" value="L893_g27790.t1"/>
    <property type="gene ID" value="L893_g27790"/>
</dbReference>